<accession>A0A1G1T1X6</accession>
<name>A0A1G1T1X6_9BACT</name>
<evidence type="ECO:0008006" key="4">
    <source>
        <dbReference type="Google" id="ProtNLM"/>
    </source>
</evidence>
<feature type="transmembrane region" description="Helical" evidence="1">
    <location>
        <begin position="286"/>
        <end position="303"/>
    </location>
</feature>
<dbReference type="AlphaFoldDB" id="A0A1G1T1X6"/>
<dbReference type="RefSeq" id="WP_125917008.1">
    <property type="nucleotide sequence ID" value="NZ_MDZA01000397.1"/>
</dbReference>
<dbReference type="OrthoDB" id="981402at2"/>
<protein>
    <recommendedName>
        <fullName evidence="4">Glycosyltransferase RgtA/B/C/D-like domain-containing protein</fullName>
    </recommendedName>
</protein>
<dbReference type="EMBL" id="MDZA01000397">
    <property type="protein sequence ID" value="OGX84872.1"/>
    <property type="molecule type" value="Genomic_DNA"/>
</dbReference>
<evidence type="ECO:0000313" key="3">
    <source>
        <dbReference type="Proteomes" id="UP000177506"/>
    </source>
</evidence>
<keyword evidence="1" id="KW-0812">Transmembrane</keyword>
<sequence>MLRFFRGSLPAQLLGLLLLLLALRLPLLLLQGLPLTAGELRAMLVGERVHGGALPYRDLYDRTAPLAAYLFGGLDWVGARPIFLYRALALALLLLQALRLNFVLNRADAFPDRGYLVALVYLVVGCLSTDLDALSPLLVGHTFVLFALSALLPTSREGYDNRRLFRAGFLVGLAGLCYLPLVLFAGVGLLAVIIFAANAFRSFLLLLCGLFFPYAVAVTYFLYAGALPNFVQFHLEPAWLSFRTGAPGGLPLPVQLRLLALPAAVLLLAVLRGLSTPLGPVFQAKFRQLMVAWLLVDLAVLAAGGGTAPGALVLLLPSLAYFSLFLWQAGRPAWAPEATFLLLLAAVVVVRYRTLVPGLETVLRLPTESSFSTRPDPALTNLRNQHLLVLGSDQRAYLTNSSATPYLDWDLALRDFGYLNQYAAVVRIGRQVGADPPPYLLDQSHLLPQLRHLLPSVFGSYVPAGPDGLYRRTKTGK</sequence>
<feature type="transmembrane region" description="Helical" evidence="1">
    <location>
        <begin position="114"/>
        <end position="131"/>
    </location>
</feature>
<feature type="transmembrane region" description="Helical" evidence="1">
    <location>
        <begin position="203"/>
        <end position="223"/>
    </location>
</feature>
<evidence type="ECO:0000313" key="2">
    <source>
        <dbReference type="EMBL" id="OGX84872.1"/>
    </source>
</evidence>
<dbReference type="Proteomes" id="UP000177506">
    <property type="component" value="Unassembled WGS sequence"/>
</dbReference>
<evidence type="ECO:0000256" key="1">
    <source>
        <dbReference type="SAM" id="Phobius"/>
    </source>
</evidence>
<keyword evidence="1" id="KW-1133">Transmembrane helix</keyword>
<keyword evidence="1" id="KW-0472">Membrane</keyword>
<proteinExistence type="predicted"/>
<keyword evidence="3" id="KW-1185">Reference proteome</keyword>
<gene>
    <name evidence="2" type="ORF">BEN49_01900</name>
</gene>
<feature type="transmembrane region" description="Helical" evidence="1">
    <location>
        <begin position="256"/>
        <end position="274"/>
    </location>
</feature>
<reference evidence="2 3" key="1">
    <citation type="submission" date="2016-08" db="EMBL/GenBank/DDBJ databases">
        <title>Hymenobacter coccineus sp. nov., Hymenobacter lapidarius sp. nov. and Hymenobacter glacialis sp. nov., isolated from Antarctic soil.</title>
        <authorList>
            <person name="Sedlacek I."/>
            <person name="Kralova S."/>
            <person name="Kyrova K."/>
            <person name="Maslanova I."/>
            <person name="Stankova E."/>
            <person name="Vrbovska V."/>
            <person name="Nemec M."/>
            <person name="Bartak M."/>
            <person name="Svec P."/>
            <person name="Busse H.-J."/>
            <person name="Pantucek R."/>
        </authorList>
    </citation>
    <scope>NUCLEOTIDE SEQUENCE [LARGE SCALE GENOMIC DNA]</scope>
    <source>
        <strain evidence="2 3">CCM 8649</strain>
    </source>
</reference>
<organism evidence="2 3">
    <name type="scientific">Hymenobacter coccineus</name>
    <dbReference type="NCBI Taxonomy" id="1908235"/>
    <lineage>
        <taxon>Bacteria</taxon>
        <taxon>Pseudomonadati</taxon>
        <taxon>Bacteroidota</taxon>
        <taxon>Cytophagia</taxon>
        <taxon>Cytophagales</taxon>
        <taxon>Hymenobacteraceae</taxon>
        <taxon>Hymenobacter</taxon>
    </lineage>
</organism>
<feature type="transmembrane region" description="Helical" evidence="1">
    <location>
        <begin position="83"/>
        <end position="102"/>
    </location>
</feature>
<feature type="transmembrane region" description="Helical" evidence="1">
    <location>
        <begin position="333"/>
        <end position="352"/>
    </location>
</feature>
<feature type="transmembrane region" description="Helical" evidence="1">
    <location>
        <begin position="167"/>
        <end position="197"/>
    </location>
</feature>
<comment type="caution">
    <text evidence="2">The sequence shown here is derived from an EMBL/GenBank/DDBJ whole genome shotgun (WGS) entry which is preliminary data.</text>
</comment>